<dbReference type="InterPro" id="IPR011016">
    <property type="entry name" value="Znf_RING-CH"/>
</dbReference>
<dbReference type="SUPFAM" id="SSF57850">
    <property type="entry name" value="RING/U-box"/>
    <property type="match status" value="1"/>
</dbReference>
<sequence length="356" mass="39536">MDVNSAHDSTADTSAEPLYKTDDPRRSCWVCFATDDDDNTDPCWVQPCNCRGTTKWVHQSCLQRWVDEKQKGNALTKVACPQCNTEYIIVFPNMGQLVMFLDTVDTIMLKMSPFLAAGVLAGAVYWTAITYGAITIMQVVGHEEGLQVMSQAHTLVLIVGLPAIPVMLIFGKMIRWEETALLILRKYTPKIPILKYFLPSFIYQEEPEQQNYAGVPSLVDTICATRVFCSALLLPTIATFIGRLFYESVPSKVQRTLLGGITFILVKGILRIYHKQQKYVQKCHRRILDYTPENIKRHPHPLNATRYTASGPGNPAPSPSNSLSPNSSISQGLYGSQSSLSTESSTSSHVVVPASL</sequence>
<evidence type="ECO:0000256" key="3">
    <source>
        <dbReference type="ARBA" id="ARBA00004294"/>
    </source>
</evidence>
<keyword evidence="6" id="KW-0808">Transferase</keyword>
<keyword evidence="24" id="KW-1185">Reference proteome</keyword>
<comment type="caution">
    <text evidence="23">The sequence shown here is derived from an EMBL/GenBank/DDBJ whole genome shotgun (WGS) entry which is preliminary data.</text>
</comment>
<dbReference type="GO" id="GO:0005741">
    <property type="term" value="C:mitochondrial outer membrane"/>
    <property type="evidence" value="ECO:0007669"/>
    <property type="project" value="UniProtKB-SubCell"/>
</dbReference>
<keyword evidence="7 21" id="KW-0812">Transmembrane</keyword>
<comment type="subcellular location">
    <subcellularLocation>
        <location evidence="2">Mitochondrion membrane</location>
        <topology evidence="2">Multi-pass membrane protein</topology>
    </subcellularLocation>
    <subcellularLocation>
        <location evidence="3">Mitochondrion outer membrane</location>
    </subcellularLocation>
</comment>
<evidence type="ECO:0000256" key="15">
    <source>
        <dbReference type="ARBA" id="ARBA00023136"/>
    </source>
</evidence>
<keyword evidence="9" id="KW-0863">Zinc-finger</keyword>
<evidence type="ECO:0000259" key="22">
    <source>
        <dbReference type="PROSITE" id="PS51292"/>
    </source>
</evidence>
<evidence type="ECO:0000256" key="2">
    <source>
        <dbReference type="ARBA" id="ARBA00004225"/>
    </source>
</evidence>
<feature type="transmembrane region" description="Helical" evidence="21">
    <location>
        <begin position="257"/>
        <end position="273"/>
    </location>
</feature>
<keyword evidence="11" id="KW-1000">Mitochondrion outer membrane</keyword>
<keyword evidence="14" id="KW-0496">Mitochondrion</keyword>
<evidence type="ECO:0000256" key="14">
    <source>
        <dbReference type="ARBA" id="ARBA00023128"/>
    </source>
</evidence>
<dbReference type="Pfam" id="PF12906">
    <property type="entry name" value="RINGv"/>
    <property type="match status" value="1"/>
</dbReference>
<comment type="catalytic activity">
    <reaction evidence="1">
        <text>S-ubiquitinyl-[E2 ubiquitin-conjugating enzyme]-L-cysteine + [acceptor protein]-L-lysine = [E2 ubiquitin-conjugating enzyme]-L-cysteine + N(6)-ubiquitinyl-[acceptor protein]-L-lysine.</text>
        <dbReference type="EC" id="2.3.2.27"/>
    </reaction>
</comment>
<feature type="compositionally biased region" description="Low complexity" evidence="20">
    <location>
        <begin position="319"/>
        <end position="348"/>
    </location>
</feature>
<evidence type="ECO:0000256" key="1">
    <source>
        <dbReference type="ARBA" id="ARBA00000900"/>
    </source>
</evidence>
<gene>
    <name evidence="23" type="ORF">V9T40_004010</name>
</gene>
<name>A0AAN9TEB7_9HEMI</name>
<evidence type="ECO:0000256" key="12">
    <source>
        <dbReference type="ARBA" id="ARBA00022833"/>
    </source>
</evidence>
<dbReference type="InterPro" id="IPR013083">
    <property type="entry name" value="Znf_RING/FYVE/PHD"/>
</dbReference>
<evidence type="ECO:0000256" key="8">
    <source>
        <dbReference type="ARBA" id="ARBA00022723"/>
    </source>
</evidence>
<evidence type="ECO:0000256" key="19">
    <source>
        <dbReference type="ARBA" id="ARBA00043231"/>
    </source>
</evidence>
<evidence type="ECO:0000256" key="10">
    <source>
        <dbReference type="ARBA" id="ARBA00022786"/>
    </source>
</evidence>
<evidence type="ECO:0000256" key="5">
    <source>
        <dbReference type="ARBA" id="ARBA00012483"/>
    </source>
</evidence>
<dbReference type="Proteomes" id="UP001367676">
    <property type="component" value="Unassembled WGS sequence"/>
</dbReference>
<dbReference type="EC" id="2.3.2.27" evidence="5"/>
<dbReference type="PANTHER" id="PTHR46283">
    <property type="entry name" value="E3 UBIQUITIN-PROTEIN LIGASE MARCH5"/>
    <property type="match status" value="1"/>
</dbReference>
<keyword evidence="13 21" id="KW-1133">Transmembrane helix</keyword>
<organism evidence="23 24">
    <name type="scientific">Parthenolecanium corni</name>
    <dbReference type="NCBI Taxonomy" id="536013"/>
    <lineage>
        <taxon>Eukaryota</taxon>
        <taxon>Metazoa</taxon>
        <taxon>Ecdysozoa</taxon>
        <taxon>Arthropoda</taxon>
        <taxon>Hexapoda</taxon>
        <taxon>Insecta</taxon>
        <taxon>Pterygota</taxon>
        <taxon>Neoptera</taxon>
        <taxon>Paraneoptera</taxon>
        <taxon>Hemiptera</taxon>
        <taxon>Sternorrhyncha</taxon>
        <taxon>Coccoidea</taxon>
        <taxon>Coccidae</taxon>
        <taxon>Parthenolecanium</taxon>
    </lineage>
</organism>
<dbReference type="GO" id="GO:0008270">
    <property type="term" value="F:zinc ion binding"/>
    <property type="evidence" value="ECO:0007669"/>
    <property type="project" value="UniProtKB-KW"/>
</dbReference>
<evidence type="ECO:0000256" key="7">
    <source>
        <dbReference type="ARBA" id="ARBA00022692"/>
    </source>
</evidence>
<dbReference type="CDD" id="cd16701">
    <property type="entry name" value="RING_CH-C4HC3_MARCH5"/>
    <property type="match status" value="1"/>
</dbReference>
<comment type="pathway">
    <text evidence="4">Protein modification; protein ubiquitination.</text>
</comment>
<proteinExistence type="predicted"/>
<dbReference type="SMART" id="SM00744">
    <property type="entry name" value="RINGv"/>
    <property type="match status" value="1"/>
</dbReference>
<protein>
    <recommendedName>
        <fullName evidence="16">E3 ubiquitin-protein ligase MARCHF5</fullName>
        <ecNumber evidence="5">2.3.2.27</ecNumber>
    </recommendedName>
    <alternativeName>
        <fullName evidence="18">Membrane-associated RING finger protein 5</fullName>
    </alternativeName>
    <alternativeName>
        <fullName evidence="17">Membrane-associated RING-CH protein V</fullName>
    </alternativeName>
    <alternativeName>
        <fullName evidence="19">RING-type E3 ubiquitin transferase MARCHF5</fullName>
    </alternativeName>
</protein>
<evidence type="ECO:0000256" key="20">
    <source>
        <dbReference type="SAM" id="MobiDB-lite"/>
    </source>
</evidence>
<evidence type="ECO:0000313" key="24">
    <source>
        <dbReference type="Proteomes" id="UP001367676"/>
    </source>
</evidence>
<evidence type="ECO:0000256" key="9">
    <source>
        <dbReference type="ARBA" id="ARBA00022771"/>
    </source>
</evidence>
<dbReference type="EMBL" id="JBBCAQ010000027">
    <property type="protein sequence ID" value="KAK7586134.1"/>
    <property type="molecule type" value="Genomic_DNA"/>
</dbReference>
<keyword evidence="15 21" id="KW-0472">Membrane</keyword>
<evidence type="ECO:0000256" key="21">
    <source>
        <dbReference type="SAM" id="Phobius"/>
    </source>
</evidence>
<accession>A0AAN9TEB7</accession>
<evidence type="ECO:0000256" key="18">
    <source>
        <dbReference type="ARBA" id="ARBA00043185"/>
    </source>
</evidence>
<feature type="transmembrane region" description="Helical" evidence="21">
    <location>
        <begin position="114"/>
        <end position="140"/>
    </location>
</feature>
<reference evidence="23 24" key="1">
    <citation type="submission" date="2024-03" db="EMBL/GenBank/DDBJ databases">
        <title>Adaptation during the transition from Ophiocordyceps entomopathogen to insect associate is accompanied by gene loss and intensified selection.</title>
        <authorList>
            <person name="Ward C.M."/>
            <person name="Onetto C.A."/>
            <person name="Borneman A.R."/>
        </authorList>
    </citation>
    <scope>NUCLEOTIDE SEQUENCE [LARGE SCALE GENOMIC DNA]</scope>
    <source>
        <strain evidence="23">AWRI1</strain>
        <tissue evidence="23">Single Adult Female</tissue>
    </source>
</reference>
<keyword evidence="8" id="KW-0479">Metal-binding</keyword>
<evidence type="ECO:0000256" key="13">
    <source>
        <dbReference type="ARBA" id="ARBA00022989"/>
    </source>
</evidence>
<dbReference type="FunFam" id="3.30.40.10:FF:000262">
    <property type="entry name" value="E3 ubiquitin-protein ligase MARCH5"/>
    <property type="match status" value="1"/>
</dbReference>
<dbReference type="AlphaFoldDB" id="A0AAN9TEB7"/>
<feature type="transmembrane region" description="Helical" evidence="21">
    <location>
        <begin position="227"/>
        <end position="245"/>
    </location>
</feature>
<dbReference type="Gene3D" id="3.30.40.10">
    <property type="entry name" value="Zinc/RING finger domain, C3HC4 (zinc finger)"/>
    <property type="match status" value="1"/>
</dbReference>
<evidence type="ECO:0000256" key="6">
    <source>
        <dbReference type="ARBA" id="ARBA00022679"/>
    </source>
</evidence>
<dbReference type="GO" id="GO:0061630">
    <property type="term" value="F:ubiquitin protein ligase activity"/>
    <property type="evidence" value="ECO:0007669"/>
    <property type="project" value="UniProtKB-EC"/>
</dbReference>
<dbReference type="PROSITE" id="PS51292">
    <property type="entry name" value="ZF_RING_CH"/>
    <property type="match status" value="1"/>
</dbReference>
<feature type="transmembrane region" description="Helical" evidence="21">
    <location>
        <begin position="152"/>
        <end position="171"/>
    </location>
</feature>
<evidence type="ECO:0000256" key="16">
    <source>
        <dbReference type="ARBA" id="ARBA00040151"/>
    </source>
</evidence>
<evidence type="ECO:0000313" key="23">
    <source>
        <dbReference type="EMBL" id="KAK7586134.1"/>
    </source>
</evidence>
<feature type="region of interest" description="Disordered" evidence="20">
    <location>
        <begin position="294"/>
        <end position="356"/>
    </location>
</feature>
<evidence type="ECO:0000256" key="11">
    <source>
        <dbReference type="ARBA" id="ARBA00022787"/>
    </source>
</evidence>
<evidence type="ECO:0000256" key="4">
    <source>
        <dbReference type="ARBA" id="ARBA00004906"/>
    </source>
</evidence>
<evidence type="ECO:0000256" key="17">
    <source>
        <dbReference type="ARBA" id="ARBA00043044"/>
    </source>
</evidence>
<feature type="domain" description="RING-CH-type" evidence="22">
    <location>
        <begin position="20"/>
        <end position="90"/>
    </location>
</feature>
<keyword evidence="10" id="KW-0833">Ubl conjugation pathway</keyword>
<keyword evidence="12" id="KW-0862">Zinc</keyword>